<dbReference type="RefSeq" id="WP_053768229.1">
    <property type="nucleotide sequence ID" value="NZ_LHCI01000106.1"/>
</dbReference>
<dbReference type="InterPro" id="IPR032823">
    <property type="entry name" value="BCA_ABC_TP_C"/>
</dbReference>
<comment type="caution">
    <text evidence="5">The sequence shown here is derived from an EMBL/GenBank/DDBJ whole genome shotgun (WGS) entry which is preliminary data.</text>
</comment>
<dbReference type="InterPro" id="IPR003439">
    <property type="entry name" value="ABC_transporter-like_ATP-bd"/>
</dbReference>
<dbReference type="InterPro" id="IPR051120">
    <property type="entry name" value="ABC_AA/LPS_Transport"/>
</dbReference>
<evidence type="ECO:0000313" key="5">
    <source>
        <dbReference type="EMBL" id="KOX90732.1"/>
    </source>
</evidence>
<dbReference type="InterPro" id="IPR003593">
    <property type="entry name" value="AAA+_ATPase"/>
</dbReference>
<protein>
    <submittedName>
        <fullName evidence="5">Lipopolysaccharide export system ATP-binding protein LptB</fullName>
        <ecNumber evidence="5">3.6.3.-</ecNumber>
    </submittedName>
</protein>
<dbReference type="InterPro" id="IPR027417">
    <property type="entry name" value="P-loop_NTPase"/>
</dbReference>
<feature type="domain" description="ABC transporter" evidence="4">
    <location>
        <begin position="4"/>
        <end position="250"/>
    </location>
</feature>
<dbReference type="GO" id="GO:0016887">
    <property type="term" value="F:ATP hydrolysis activity"/>
    <property type="evidence" value="ECO:0007669"/>
    <property type="project" value="InterPro"/>
</dbReference>
<dbReference type="SUPFAM" id="SSF52540">
    <property type="entry name" value="P-loop containing nucleoside triphosphate hydrolases"/>
    <property type="match status" value="1"/>
</dbReference>
<keyword evidence="5" id="KW-0378">Hydrolase</keyword>
<dbReference type="PATRIC" id="fig|271.14.peg.2001"/>
<dbReference type="GO" id="GO:0005886">
    <property type="term" value="C:plasma membrane"/>
    <property type="evidence" value="ECO:0007669"/>
    <property type="project" value="TreeGrafter"/>
</dbReference>
<keyword evidence="2" id="KW-0547">Nucleotide-binding</keyword>
<dbReference type="EMBL" id="LHCI01000106">
    <property type="protein sequence ID" value="KOX90732.1"/>
    <property type="molecule type" value="Genomic_DNA"/>
</dbReference>
<dbReference type="SMART" id="SM00382">
    <property type="entry name" value="AAA"/>
    <property type="match status" value="1"/>
</dbReference>
<dbReference type="Gene3D" id="3.40.50.300">
    <property type="entry name" value="P-loop containing nucleotide triphosphate hydrolases"/>
    <property type="match status" value="1"/>
</dbReference>
<dbReference type="Proteomes" id="UP000037685">
    <property type="component" value="Unassembled WGS sequence"/>
</dbReference>
<dbReference type="AlphaFoldDB" id="A0A0M9AF74"/>
<gene>
    <name evidence="5" type="primary">lptB_6</name>
    <name evidence="5" type="ORF">BVI061214_01926</name>
</gene>
<accession>A0A0M9AF74</accession>
<organism evidence="5 6">
    <name type="scientific">Thermus aquaticus</name>
    <dbReference type="NCBI Taxonomy" id="271"/>
    <lineage>
        <taxon>Bacteria</taxon>
        <taxon>Thermotogati</taxon>
        <taxon>Deinococcota</taxon>
        <taxon>Deinococci</taxon>
        <taxon>Thermales</taxon>
        <taxon>Thermaceae</taxon>
        <taxon>Thermus</taxon>
    </lineage>
</organism>
<evidence type="ECO:0000256" key="3">
    <source>
        <dbReference type="ARBA" id="ARBA00022840"/>
    </source>
</evidence>
<evidence type="ECO:0000256" key="1">
    <source>
        <dbReference type="ARBA" id="ARBA00022448"/>
    </source>
</evidence>
<dbReference type="GO" id="GO:0005524">
    <property type="term" value="F:ATP binding"/>
    <property type="evidence" value="ECO:0007669"/>
    <property type="project" value="UniProtKB-KW"/>
</dbReference>
<evidence type="ECO:0000313" key="6">
    <source>
        <dbReference type="Proteomes" id="UP000037685"/>
    </source>
</evidence>
<dbReference type="Pfam" id="PF12399">
    <property type="entry name" value="BCA_ABC_TP_C"/>
    <property type="match status" value="1"/>
</dbReference>
<dbReference type="PROSITE" id="PS50893">
    <property type="entry name" value="ABC_TRANSPORTER_2"/>
    <property type="match status" value="1"/>
</dbReference>
<dbReference type="PROSITE" id="PS00211">
    <property type="entry name" value="ABC_TRANSPORTER_1"/>
    <property type="match status" value="1"/>
</dbReference>
<dbReference type="CDD" id="cd03219">
    <property type="entry name" value="ABC_Mj1267_LivG_branched"/>
    <property type="match status" value="1"/>
</dbReference>
<dbReference type="PANTHER" id="PTHR45772">
    <property type="entry name" value="CONSERVED COMPONENT OF ABC TRANSPORTER FOR NATURAL AMINO ACIDS-RELATED"/>
    <property type="match status" value="1"/>
</dbReference>
<reference evidence="5 6" key="1">
    <citation type="submission" date="2015-07" db="EMBL/GenBank/DDBJ databases">
        <authorList>
            <person name="Noorani M."/>
        </authorList>
    </citation>
    <scope>NUCLEOTIDE SEQUENCE [LARGE SCALE GENOMIC DNA]</scope>
    <source>
        <strain evidence="6">ATCC 25104 / DSM 625 / JCM 10724 / NBRC 103206 / NCIMB 11243 / YT-1</strain>
    </source>
</reference>
<keyword evidence="1" id="KW-0813">Transport</keyword>
<evidence type="ECO:0000256" key="2">
    <source>
        <dbReference type="ARBA" id="ARBA00022741"/>
    </source>
</evidence>
<dbReference type="Pfam" id="PF00005">
    <property type="entry name" value="ABC_tran"/>
    <property type="match status" value="1"/>
</dbReference>
<sequence length="254" mass="27917">MDLLEAEGISKRFGGLQALYRVDFRVKSREIVGLIGPNGAGKTTLLRVLLGIHLPDEGRVRFQGRDITRLPTWERVRLGLAATFQNPRPLKRLPVIANVLVAAYGPRGGRRGDWVKRAEARALDALEFVGIADKAKEPASVLSQGELKRLEIARALATEPELLILDEPFAGLTPVETELLAKSLARLRKGGRFGRLHSEGCAMVIIEHKLSELFRIADRVVVLNFGEVLAEGSPEEVLRDPRVVEAYLGEGAHA</sequence>
<name>A0A0M9AF74_THEAQ</name>
<evidence type="ECO:0000259" key="4">
    <source>
        <dbReference type="PROSITE" id="PS50893"/>
    </source>
</evidence>
<dbReference type="EC" id="3.6.3.-" evidence="5"/>
<keyword evidence="3 5" id="KW-0067">ATP-binding</keyword>
<proteinExistence type="predicted"/>
<dbReference type="InterPro" id="IPR017871">
    <property type="entry name" value="ABC_transporter-like_CS"/>
</dbReference>